<dbReference type="InterPro" id="IPR023393">
    <property type="entry name" value="START-like_dom_sf"/>
</dbReference>
<dbReference type="EMBL" id="LCQW01000017">
    <property type="protein sequence ID" value="KKW23769.1"/>
    <property type="molecule type" value="Genomic_DNA"/>
</dbReference>
<proteinExistence type="predicted"/>
<evidence type="ECO:0008006" key="3">
    <source>
        <dbReference type="Google" id="ProtNLM"/>
    </source>
</evidence>
<dbReference type="Proteomes" id="UP000034273">
    <property type="component" value="Unassembled WGS sequence"/>
</dbReference>
<protein>
    <recommendedName>
        <fullName evidence="3">Polyketide cyclase/dehydrase</fullName>
    </recommendedName>
</protein>
<comment type="caution">
    <text evidence="1">The sequence shown here is derived from an EMBL/GenBank/DDBJ whole genome shotgun (WGS) entry which is preliminary data.</text>
</comment>
<sequence>MKNFDIQNTLINADFQKVFDYIADPTNLPKWTKAFASADSKKAVLSTPNGQLEVGLEVKTSKELGVIDWHMTMPDGSIASAYSRVTPNGKASVYTFVLMAPPGPIEEVEGTLKQQMGMLQEELQNLQKILGE</sequence>
<gene>
    <name evidence="1" type="ORF">UY67_C0017G0002</name>
</gene>
<dbReference type="Gene3D" id="3.30.530.20">
    <property type="match status" value="1"/>
</dbReference>
<accession>A0A0G1ZVU4</accession>
<name>A0A0G1ZVU4_9BACT</name>
<evidence type="ECO:0000313" key="2">
    <source>
        <dbReference type="Proteomes" id="UP000034273"/>
    </source>
</evidence>
<dbReference type="STRING" id="1618671.UY67_C0017G0002"/>
<organism evidence="1 2">
    <name type="scientific">Candidatus Kaiserbacteria bacterium GW2011_GWA2_52_12</name>
    <dbReference type="NCBI Taxonomy" id="1618671"/>
    <lineage>
        <taxon>Bacteria</taxon>
        <taxon>Candidatus Kaiseribacteriota</taxon>
    </lineage>
</organism>
<dbReference type="AlphaFoldDB" id="A0A0G1ZVU4"/>
<reference evidence="1 2" key="1">
    <citation type="journal article" date="2015" name="Nature">
        <title>rRNA introns, odd ribosomes, and small enigmatic genomes across a large radiation of phyla.</title>
        <authorList>
            <person name="Brown C.T."/>
            <person name="Hug L.A."/>
            <person name="Thomas B.C."/>
            <person name="Sharon I."/>
            <person name="Castelle C.J."/>
            <person name="Singh A."/>
            <person name="Wilkins M.J."/>
            <person name="Williams K.H."/>
            <person name="Banfield J.F."/>
        </authorList>
    </citation>
    <scope>NUCLEOTIDE SEQUENCE [LARGE SCALE GENOMIC DNA]</scope>
</reference>
<dbReference type="SUPFAM" id="SSF55961">
    <property type="entry name" value="Bet v1-like"/>
    <property type="match status" value="1"/>
</dbReference>
<evidence type="ECO:0000313" key="1">
    <source>
        <dbReference type="EMBL" id="KKW23769.1"/>
    </source>
</evidence>